<dbReference type="EMBL" id="BAAACO010000001">
    <property type="protein sequence ID" value="GAA0858486.1"/>
    <property type="molecule type" value="Genomic_DNA"/>
</dbReference>
<sequence length="60" mass="7147">MFSKDELSVIQDALKIADEEYIRLIDENKGNKSRLVAFNRKQKKLWLVQNKLKKIIEENN</sequence>
<name>A0ABN1LP14_9CLOT</name>
<reference evidence="1 2" key="1">
    <citation type="journal article" date="2019" name="Int. J. Syst. Evol. Microbiol.">
        <title>The Global Catalogue of Microorganisms (GCM) 10K type strain sequencing project: providing services to taxonomists for standard genome sequencing and annotation.</title>
        <authorList>
            <consortium name="The Broad Institute Genomics Platform"/>
            <consortium name="The Broad Institute Genome Sequencing Center for Infectious Disease"/>
            <person name="Wu L."/>
            <person name="Ma J."/>
        </authorList>
    </citation>
    <scope>NUCLEOTIDE SEQUENCE [LARGE SCALE GENOMIC DNA]</scope>
    <source>
        <strain evidence="1 2">JCM 6485</strain>
    </source>
</reference>
<proteinExistence type="predicted"/>
<accession>A0ABN1LP14</accession>
<evidence type="ECO:0008006" key="3">
    <source>
        <dbReference type="Google" id="ProtNLM"/>
    </source>
</evidence>
<keyword evidence="2" id="KW-1185">Reference proteome</keyword>
<gene>
    <name evidence="1" type="ORF">GCM10008916_16540</name>
</gene>
<dbReference type="RefSeq" id="WP_346025989.1">
    <property type="nucleotide sequence ID" value="NZ_BAAACO010000001.1"/>
</dbReference>
<evidence type="ECO:0000313" key="1">
    <source>
        <dbReference type="EMBL" id="GAA0858486.1"/>
    </source>
</evidence>
<organism evidence="1 2">
    <name type="scientific">Clostridium nitritogenes</name>
    <dbReference type="NCBI Taxonomy" id="83340"/>
    <lineage>
        <taxon>Bacteria</taxon>
        <taxon>Bacillati</taxon>
        <taxon>Bacillota</taxon>
        <taxon>Clostridia</taxon>
        <taxon>Eubacteriales</taxon>
        <taxon>Clostridiaceae</taxon>
        <taxon>Clostridium</taxon>
    </lineage>
</organism>
<comment type="caution">
    <text evidence="1">The sequence shown here is derived from an EMBL/GenBank/DDBJ whole genome shotgun (WGS) entry which is preliminary data.</text>
</comment>
<evidence type="ECO:0000313" key="2">
    <source>
        <dbReference type="Proteomes" id="UP001501764"/>
    </source>
</evidence>
<dbReference type="Proteomes" id="UP001501764">
    <property type="component" value="Unassembled WGS sequence"/>
</dbReference>
<protein>
    <recommendedName>
        <fullName evidence="3">Phage protein</fullName>
    </recommendedName>
</protein>